<reference evidence="2 3" key="1">
    <citation type="submission" date="2017-08" db="EMBL/GenBank/DDBJ databases">
        <title>Acidophilic green algal genome provides insights into adaptation to an acidic environment.</title>
        <authorList>
            <person name="Hirooka S."/>
            <person name="Hirose Y."/>
            <person name="Kanesaki Y."/>
            <person name="Higuchi S."/>
            <person name="Fujiwara T."/>
            <person name="Onuma R."/>
            <person name="Era A."/>
            <person name="Ohbayashi R."/>
            <person name="Uzuka A."/>
            <person name="Nozaki H."/>
            <person name="Yoshikawa H."/>
            <person name="Miyagishima S.Y."/>
        </authorList>
    </citation>
    <scope>NUCLEOTIDE SEQUENCE [LARGE SCALE GENOMIC DNA]</scope>
    <source>
        <strain evidence="2 3">NIES-2499</strain>
    </source>
</reference>
<evidence type="ECO:0000313" key="2">
    <source>
        <dbReference type="EMBL" id="GAX73295.1"/>
    </source>
</evidence>
<sequence>MLLLRWQCTGDEPWRPLHLWVRFVVNTHAPLRVPPGRDPKFYRLRGCRAQPVSTARPGSTLSEFCPGPTPNADPTAEPGAAKKGLFTGPGHGVTILHIIPVYRRYFCTT</sequence>
<protein>
    <submittedName>
        <fullName evidence="2">Uncharacterized protein</fullName>
    </submittedName>
</protein>
<evidence type="ECO:0000313" key="3">
    <source>
        <dbReference type="Proteomes" id="UP000232323"/>
    </source>
</evidence>
<feature type="region of interest" description="Disordered" evidence="1">
    <location>
        <begin position="53"/>
        <end position="83"/>
    </location>
</feature>
<keyword evidence="3" id="KW-1185">Reference proteome</keyword>
<name>A0A250WR26_9CHLO</name>
<dbReference type="AlphaFoldDB" id="A0A250WR26"/>
<feature type="compositionally biased region" description="Polar residues" evidence="1">
    <location>
        <begin position="53"/>
        <end position="62"/>
    </location>
</feature>
<dbReference type="EMBL" id="BEGY01000003">
    <property type="protein sequence ID" value="GAX73295.1"/>
    <property type="molecule type" value="Genomic_DNA"/>
</dbReference>
<comment type="caution">
    <text evidence="2">The sequence shown here is derived from an EMBL/GenBank/DDBJ whole genome shotgun (WGS) entry which is preliminary data.</text>
</comment>
<accession>A0A250WR26</accession>
<organism evidence="2 3">
    <name type="scientific">Chlamydomonas eustigma</name>
    <dbReference type="NCBI Taxonomy" id="1157962"/>
    <lineage>
        <taxon>Eukaryota</taxon>
        <taxon>Viridiplantae</taxon>
        <taxon>Chlorophyta</taxon>
        <taxon>core chlorophytes</taxon>
        <taxon>Chlorophyceae</taxon>
        <taxon>CS clade</taxon>
        <taxon>Chlamydomonadales</taxon>
        <taxon>Chlamydomonadaceae</taxon>
        <taxon>Chlamydomonas</taxon>
    </lineage>
</organism>
<evidence type="ECO:0000256" key="1">
    <source>
        <dbReference type="SAM" id="MobiDB-lite"/>
    </source>
</evidence>
<dbReference type="Proteomes" id="UP000232323">
    <property type="component" value="Unassembled WGS sequence"/>
</dbReference>
<gene>
    <name evidence="2" type="ORF">CEUSTIGMA_g749.t1</name>
</gene>
<proteinExistence type="predicted"/>